<keyword evidence="4" id="KW-1185">Reference proteome</keyword>
<proteinExistence type="predicted"/>
<evidence type="ECO:0000313" key="2">
    <source>
        <dbReference type="EMBL" id="SBT55256.1"/>
    </source>
</evidence>
<dbReference type="AlphaFoldDB" id="A0A1A9AFE5"/>
<dbReference type="EMBL" id="FLRD01000592">
    <property type="protein sequence ID" value="SBT55045.1"/>
    <property type="molecule type" value="Genomic_DNA"/>
</dbReference>
<evidence type="ECO:0000313" key="1">
    <source>
        <dbReference type="EMBL" id="SBT55045.1"/>
    </source>
</evidence>
<protein>
    <submittedName>
        <fullName evidence="2">Uncharacterized protein</fullName>
    </submittedName>
</protein>
<name>A0A1A9AFE5_PLAOA</name>
<dbReference type="Proteomes" id="UP000078550">
    <property type="component" value="Unassembled WGS sequence"/>
</dbReference>
<sequence length="103" mass="11219">MVASEDEAKLLGSLPFFSKNENVCNDSYCSIYVSSPGSPKDITILYNPSSPYTSAHSASIMGACSLYIFSNSFQNSGHFCLPLTVHTCLNSVHILIISTKYLQ</sequence>
<accession>A0A1A9AFE5</accession>
<reference evidence="3 4" key="2">
    <citation type="submission" date="2016-05" db="EMBL/GenBank/DDBJ databases">
        <authorList>
            <person name="Naeem Raeece"/>
        </authorList>
    </citation>
    <scope>NUCLEOTIDE SEQUENCE [LARGE SCALE GENOMIC DNA]</scope>
</reference>
<dbReference type="EMBL" id="FLRE01000760">
    <property type="protein sequence ID" value="SBT55256.1"/>
    <property type="molecule type" value="Genomic_DNA"/>
</dbReference>
<evidence type="ECO:0000313" key="4">
    <source>
        <dbReference type="Proteomes" id="UP000078555"/>
    </source>
</evidence>
<organism evidence="2 3">
    <name type="scientific">Plasmodium ovale wallikeri</name>
    <dbReference type="NCBI Taxonomy" id="864142"/>
    <lineage>
        <taxon>Eukaryota</taxon>
        <taxon>Sar</taxon>
        <taxon>Alveolata</taxon>
        <taxon>Apicomplexa</taxon>
        <taxon>Aconoidasida</taxon>
        <taxon>Haemosporida</taxon>
        <taxon>Plasmodiidae</taxon>
        <taxon>Plasmodium</taxon>
        <taxon>Plasmodium (Plasmodium)</taxon>
    </lineage>
</organism>
<gene>
    <name evidence="1" type="ORF">POVWA1_067640</name>
    <name evidence="2" type="ORF">POVWA2_067060</name>
</gene>
<evidence type="ECO:0000313" key="3">
    <source>
        <dbReference type="Proteomes" id="UP000078550"/>
    </source>
</evidence>
<dbReference type="Proteomes" id="UP000078555">
    <property type="component" value="Unassembled WGS sequence"/>
</dbReference>
<reference evidence="2" key="1">
    <citation type="submission" date="2016-05" db="EMBL/GenBank/DDBJ databases">
        <authorList>
            <person name="Lavstsen T."/>
            <person name="Jespersen J.S."/>
        </authorList>
    </citation>
    <scope>NUCLEOTIDE SEQUENCE [LARGE SCALE GENOMIC DNA]</scope>
</reference>